<evidence type="ECO:0000256" key="2">
    <source>
        <dbReference type="ARBA" id="ARBA00022729"/>
    </source>
</evidence>
<dbReference type="PANTHER" id="PTHR46091:SF3">
    <property type="entry name" value="AMINE OXIDASE DOMAIN-CONTAINING PROTEIN"/>
    <property type="match status" value="1"/>
</dbReference>
<dbReference type="InterPro" id="IPR052206">
    <property type="entry name" value="Retinol_saturase"/>
</dbReference>
<reference evidence="6" key="1">
    <citation type="submission" date="2018-05" db="EMBL/GenBank/DDBJ databases">
        <authorList>
            <person name="Lanie J.A."/>
            <person name="Ng W.-L."/>
            <person name="Kazmierczak K.M."/>
            <person name="Andrzejewski T.M."/>
            <person name="Davidsen T.M."/>
            <person name="Wayne K.J."/>
            <person name="Tettelin H."/>
            <person name="Glass J.I."/>
            <person name="Rusch D."/>
            <person name="Podicherti R."/>
            <person name="Tsui H.-C.T."/>
            <person name="Winkler M.E."/>
        </authorList>
    </citation>
    <scope>NUCLEOTIDE SEQUENCE</scope>
</reference>
<keyword evidence="5" id="KW-0520">NAD</keyword>
<evidence type="ECO:0000256" key="3">
    <source>
        <dbReference type="ARBA" id="ARBA00022827"/>
    </source>
</evidence>
<dbReference type="SUPFAM" id="SSF51905">
    <property type="entry name" value="FAD/NAD(P)-binding domain"/>
    <property type="match status" value="1"/>
</dbReference>
<keyword evidence="1" id="KW-0285">Flavoprotein</keyword>
<proteinExistence type="predicted"/>
<gene>
    <name evidence="6" type="ORF">METZ01_LOCUS215538</name>
</gene>
<accession>A0A382FK17</accession>
<dbReference type="EMBL" id="UINC01050109">
    <property type="protein sequence ID" value="SVB62684.1"/>
    <property type="molecule type" value="Genomic_DNA"/>
</dbReference>
<sequence length="401" mass="45652">MYFPKEDHAVYRYMSLLDEVTRKSIPYYKNKVLPSFLSAILSPFQTRPYYGLSDQTTYDVITNLSSNKKLLGLLTGQWGDYGLPPKQSSFVMHAGVAKHYLDGGNYPIGGSGKIAESILPVIRKSDGDVCVSSAVKEIIIQKNEVVGVLLESGDEIYSPLVISSAGVMNTYGKMLNSGHTVQLKNNLYRVTKTHGYLCLYIGMKGSPEELGLSTTNFWIYPSYDHDENVKDYLEDQNQSFPVLYLSFPSTKDPEKLKSFPNRTTMEAITLAPFSWFEKWKDQPWKNRGADYESLKEEVCQRMFDQIFQTLPKLKNKIDYYELSTPLSTKTMMNYDNGELYGLEHTPSRFRQRWLRPETPIKGLFLTGQDITTVGLTGALFSGLLTCSAIFKKNFYKEIIRP</sequence>
<keyword evidence="2" id="KW-0732">Signal</keyword>
<evidence type="ECO:0000256" key="5">
    <source>
        <dbReference type="ARBA" id="ARBA00023027"/>
    </source>
</evidence>
<name>A0A382FK17_9ZZZZ</name>
<dbReference type="PANTHER" id="PTHR46091">
    <property type="entry name" value="BLR7054 PROTEIN"/>
    <property type="match status" value="1"/>
</dbReference>
<dbReference type="Gene3D" id="3.50.50.60">
    <property type="entry name" value="FAD/NAD(P)-binding domain"/>
    <property type="match status" value="1"/>
</dbReference>
<evidence type="ECO:0000313" key="6">
    <source>
        <dbReference type="EMBL" id="SVB62684.1"/>
    </source>
</evidence>
<keyword evidence="4" id="KW-0521">NADP</keyword>
<organism evidence="6">
    <name type="scientific">marine metagenome</name>
    <dbReference type="NCBI Taxonomy" id="408172"/>
    <lineage>
        <taxon>unclassified sequences</taxon>
        <taxon>metagenomes</taxon>
        <taxon>ecological metagenomes</taxon>
    </lineage>
</organism>
<evidence type="ECO:0000256" key="4">
    <source>
        <dbReference type="ARBA" id="ARBA00022857"/>
    </source>
</evidence>
<dbReference type="InterPro" id="IPR036188">
    <property type="entry name" value="FAD/NAD-bd_sf"/>
</dbReference>
<dbReference type="AlphaFoldDB" id="A0A382FK17"/>
<protein>
    <recommendedName>
        <fullName evidence="7">Amine oxidase domain-containing protein</fullName>
    </recommendedName>
</protein>
<evidence type="ECO:0008006" key="7">
    <source>
        <dbReference type="Google" id="ProtNLM"/>
    </source>
</evidence>
<evidence type="ECO:0000256" key="1">
    <source>
        <dbReference type="ARBA" id="ARBA00022630"/>
    </source>
</evidence>
<keyword evidence="3" id="KW-0274">FAD</keyword>